<accession>A0A8H3LKC3</accession>
<organism evidence="1 2">
    <name type="scientific">Rhizophagus clarus</name>
    <dbReference type="NCBI Taxonomy" id="94130"/>
    <lineage>
        <taxon>Eukaryota</taxon>
        <taxon>Fungi</taxon>
        <taxon>Fungi incertae sedis</taxon>
        <taxon>Mucoromycota</taxon>
        <taxon>Glomeromycotina</taxon>
        <taxon>Glomeromycetes</taxon>
        <taxon>Glomerales</taxon>
        <taxon>Glomeraceae</taxon>
        <taxon>Rhizophagus</taxon>
    </lineage>
</organism>
<sequence>MDNIPDYIEIIKRKTNGYVGSAKYFRKKFWMEKNEISYYLYKENETTIKLYKILFVNETSKLHLENLHKKSVLAEALNGSHYFEKKV</sequence>
<dbReference type="AlphaFoldDB" id="A0A8H3LKC3"/>
<gene>
    <name evidence="1" type="ORF">RCL2_001703100</name>
</gene>
<proteinExistence type="predicted"/>
<name>A0A8H3LKC3_9GLOM</name>
<reference evidence="1" key="1">
    <citation type="submission" date="2019-10" db="EMBL/GenBank/DDBJ databases">
        <title>Conservation and host-specific expression of non-tandemly repeated heterogenous ribosome RNA gene in arbuscular mycorrhizal fungi.</title>
        <authorList>
            <person name="Maeda T."/>
            <person name="Kobayashi Y."/>
            <person name="Nakagawa T."/>
            <person name="Ezawa T."/>
            <person name="Yamaguchi K."/>
            <person name="Bino T."/>
            <person name="Nishimoto Y."/>
            <person name="Shigenobu S."/>
            <person name="Kawaguchi M."/>
        </authorList>
    </citation>
    <scope>NUCLEOTIDE SEQUENCE</scope>
    <source>
        <strain evidence="1">HR1</strain>
    </source>
</reference>
<protein>
    <submittedName>
        <fullName evidence="1">Uncharacterized protein</fullName>
    </submittedName>
</protein>
<evidence type="ECO:0000313" key="2">
    <source>
        <dbReference type="Proteomes" id="UP000615446"/>
    </source>
</evidence>
<evidence type="ECO:0000313" key="1">
    <source>
        <dbReference type="EMBL" id="GES90162.1"/>
    </source>
</evidence>
<comment type="caution">
    <text evidence="1">The sequence shown here is derived from an EMBL/GenBank/DDBJ whole genome shotgun (WGS) entry which is preliminary data.</text>
</comment>
<dbReference type="Proteomes" id="UP000615446">
    <property type="component" value="Unassembled WGS sequence"/>
</dbReference>
<dbReference type="EMBL" id="BLAL01000193">
    <property type="protein sequence ID" value="GES90162.1"/>
    <property type="molecule type" value="Genomic_DNA"/>
</dbReference>